<proteinExistence type="predicted"/>
<keyword evidence="1" id="KW-0677">Repeat</keyword>
<dbReference type="EMBL" id="JAGGJA010000013">
    <property type="protein sequence ID" value="MCW9708433.1"/>
    <property type="molecule type" value="Genomic_DNA"/>
</dbReference>
<dbReference type="InterPro" id="IPR001258">
    <property type="entry name" value="NHL_repeat"/>
</dbReference>
<evidence type="ECO:0000313" key="5">
    <source>
        <dbReference type="Proteomes" id="UP001207918"/>
    </source>
</evidence>
<name>A0ABT3PRE5_9BACT</name>
<dbReference type="InterPro" id="IPR003431">
    <property type="entry name" value="B-propeller_Phytase"/>
</dbReference>
<organism evidence="4 5">
    <name type="scientific">Fodinibius salsisoli</name>
    <dbReference type="NCBI Taxonomy" id="2820877"/>
    <lineage>
        <taxon>Bacteria</taxon>
        <taxon>Pseudomonadati</taxon>
        <taxon>Balneolota</taxon>
        <taxon>Balneolia</taxon>
        <taxon>Balneolales</taxon>
        <taxon>Balneolaceae</taxon>
        <taxon>Fodinibius</taxon>
    </lineage>
</organism>
<feature type="repeat" description="NHL" evidence="2">
    <location>
        <begin position="83"/>
        <end position="125"/>
    </location>
</feature>
<dbReference type="Gene3D" id="2.120.10.30">
    <property type="entry name" value="TolB, C-terminal domain"/>
    <property type="match status" value="1"/>
</dbReference>
<comment type="caution">
    <text evidence="4">The sequence shown here is derived from an EMBL/GenBank/DDBJ whole genome shotgun (WGS) entry which is preliminary data.</text>
</comment>
<reference evidence="4 5" key="1">
    <citation type="submission" date="2021-03" db="EMBL/GenBank/DDBJ databases">
        <title>Aliifodinibius sp. nov., a new bacterium isolated from saline soil.</title>
        <authorList>
            <person name="Galisteo C."/>
            <person name="De La Haba R."/>
            <person name="Sanchez-Porro C."/>
            <person name="Ventosa A."/>
        </authorList>
    </citation>
    <scope>NUCLEOTIDE SEQUENCE [LARGE SCALE GENOMIC DNA]</scope>
    <source>
        <strain evidence="4 5">1BSP15-2V2</strain>
    </source>
</reference>
<protein>
    <recommendedName>
        <fullName evidence="3">BPP domain-containing protein</fullName>
    </recommendedName>
</protein>
<dbReference type="Proteomes" id="UP001207918">
    <property type="component" value="Unassembled WGS sequence"/>
</dbReference>
<dbReference type="PANTHER" id="PTHR24104:SF25">
    <property type="entry name" value="PROTEIN LIN-41"/>
    <property type="match status" value="1"/>
</dbReference>
<dbReference type="PROSITE" id="PS51662">
    <property type="entry name" value="BP_PHYTASE"/>
    <property type="match status" value="1"/>
</dbReference>
<dbReference type="SUPFAM" id="SSF50956">
    <property type="entry name" value="Thermostable phytase (3-phytase)"/>
    <property type="match status" value="1"/>
</dbReference>
<keyword evidence="5" id="KW-1185">Reference proteome</keyword>
<evidence type="ECO:0000259" key="3">
    <source>
        <dbReference type="PROSITE" id="PS51662"/>
    </source>
</evidence>
<dbReference type="InterPro" id="IPR011042">
    <property type="entry name" value="6-blade_b-propeller_TolB-like"/>
</dbReference>
<accession>A0ABT3PRE5</accession>
<dbReference type="PANTHER" id="PTHR24104">
    <property type="entry name" value="E3 UBIQUITIN-PROTEIN LIGASE NHLRC1-RELATED"/>
    <property type="match status" value="1"/>
</dbReference>
<dbReference type="PROSITE" id="PS51125">
    <property type="entry name" value="NHL"/>
    <property type="match status" value="1"/>
</dbReference>
<dbReference type="InterPro" id="IPR050952">
    <property type="entry name" value="TRIM-NHL_E3_ligases"/>
</dbReference>
<dbReference type="RefSeq" id="WP_265767217.1">
    <property type="nucleotide sequence ID" value="NZ_JAGGJA010000013.1"/>
</dbReference>
<evidence type="ECO:0000313" key="4">
    <source>
        <dbReference type="EMBL" id="MCW9708433.1"/>
    </source>
</evidence>
<evidence type="ECO:0000256" key="1">
    <source>
        <dbReference type="ARBA" id="ARBA00022737"/>
    </source>
</evidence>
<sequence>MTIILQKPFLAVIVAILLIGSGKILKAQEPAVLEEAFHTERDEGQNVDSPAVWHGPDGQHWLLATAKEGDTIIAFDATDGSLIKQFGGSGSDAGEFERPNGIAVVDDLLLVVERDNQRIQVLKLPQFQAVGFLTHEDLRLPYGLTVDRTGEETYELFVTDNYNPALEGYPPEDELDERIHHFRFSLTADTLQSEHLNLFGDISGEGVLRKVESIWSDRTHNRLMIADEAYSERSIKIYDLKGNFTGQTIPKIYFESEPEGIALYSCNDGSGYWIITDQHESEANKFQVFNRETLQHIGTFKGAITRNTDGIWLTQQSLGPFEEGAFYPVHDDGSVTAIGWSKIADALDLSLRCTTEK</sequence>
<gene>
    <name evidence="4" type="ORF">J6I44_16345</name>
</gene>
<feature type="domain" description="BPP" evidence="3">
    <location>
        <begin position="18"/>
        <end position="347"/>
    </location>
</feature>
<evidence type="ECO:0000256" key="2">
    <source>
        <dbReference type="PROSITE-ProRule" id="PRU00504"/>
    </source>
</evidence>